<evidence type="ECO:0000313" key="2">
    <source>
        <dbReference type="Proteomes" id="UP000235371"/>
    </source>
</evidence>
<organism evidence="1 2">
    <name type="scientific">Hyaloscypha bicolor E</name>
    <dbReference type="NCBI Taxonomy" id="1095630"/>
    <lineage>
        <taxon>Eukaryota</taxon>
        <taxon>Fungi</taxon>
        <taxon>Dikarya</taxon>
        <taxon>Ascomycota</taxon>
        <taxon>Pezizomycotina</taxon>
        <taxon>Leotiomycetes</taxon>
        <taxon>Helotiales</taxon>
        <taxon>Hyaloscyphaceae</taxon>
        <taxon>Hyaloscypha</taxon>
        <taxon>Hyaloscypha bicolor</taxon>
    </lineage>
</organism>
<sequence>MGAAKESWGLVASTTVRGRLPQLDGSVCLIGSGARCRPRETGFLREPGAPPFPLDRRYRMKWASCAHGPIGRRDDVFFWGGEPSSRIASVISVVLGDIRTVRLCSDERVWSKIRLPPVPAAGRRQLRFCWPFPHHAQHLPTVCATRHFD</sequence>
<dbReference type="AlphaFoldDB" id="A0A2J6TEM1"/>
<keyword evidence="2" id="KW-1185">Reference proteome</keyword>
<dbReference type="RefSeq" id="XP_024738371.1">
    <property type="nucleotide sequence ID" value="XM_024872277.1"/>
</dbReference>
<proteinExistence type="predicted"/>
<gene>
    <name evidence="1" type="ORF">K444DRAFT_371078</name>
</gene>
<accession>A0A2J6TEM1</accession>
<dbReference type="EMBL" id="KZ613786">
    <property type="protein sequence ID" value="PMD61467.1"/>
    <property type="molecule type" value="Genomic_DNA"/>
</dbReference>
<dbReference type="Proteomes" id="UP000235371">
    <property type="component" value="Unassembled WGS sequence"/>
</dbReference>
<evidence type="ECO:0000313" key="1">
    <source>
        <dbReference type="EMBL" id="PMD61467.1"/>
    </source>
</evidence>
<dbReference type="InParanoid" id="A0A2J6TEM1"/>
<dbReference type="GeneID" id="36580358"/>
<name>A0A2J6TEM1_9HELO</name>
<reference evidence="1 2" key="1">
    <citation type="submission" date="2016-04" db="EMBL/GenBank/DDBJ databases">
        <title>A degradative enzymes factory behind the ericoid mycorrhizal symbiosis.</title>
        <authorList>
            <consortium name="DOE Joint Genome Institute"/>
            <person name="Martino E."/>
            <person name="Morin E."/>
            <person name="Grelet G."/>
            <person name="Kuo A."/>
            <person name="Kohler A."/>
            <person name="Daghino S."/>
            <person name="Barry K."/>
            <person name="Choi C."/>
            <person name="Cichocki N."/>
            <person name="Clum A."/>
            <person name="Copeland A."/>
            <person name="Hainaut M."/>
            <person name="Haridas S."/>
            <person name="Labutti K."/>
            <person name="Lindquist E."/>
            <person name="Lipzen A."/>
            <person name="Khouja H.-R."/>
            <person name="Murat C."/>
            <person name="Ohm R."/>
            <person name="Olson A."/>
            <person name="Spatafora J."/>
            <person name="Veneault-Fourrey C."/>
            <person name="Henrissat B."/>
            <person name="Grigoriev I."/>
            <person name="Martin F."/>
            <person name="Perotto S."/>
        </authorList>
    </citation>
    <scope>NUCLEOTIDE SEQUENCE [LARGE SCALE GENOMIC DNA]</scope>
    <source>
        <strain evidence="1 2">E</strain>
    </source>
</reference>
<protein>
    <submittedName>
        <fullName evidence="1">Uncharacterized protein</fullName>
    </submittedName>
</protein>